<dbReference type="GO" id="GO:0005634">
    <property type="term" value="C:nucleus"/>
    <property type="evidence" value="ECO:0007669"/>
    <property type="project" value="UniProtKB-SubCell"/>
</dbReference>
<keyword evidence="5" id="KW-0539">Nucleus</keyword>
<organism evidence="11 12">
    <name type="scientific">Serilophus lunatus</name>
    <name type="common">silver-breasted broadbill</name>
    <dbReference type="NCBI Taxonomy" id="239386"/>
    <lineage>
        <taxon>Eukaryota</taxon>
        <taxon>Metazoa</taxon>
        <taxon>Chordata</taxon>
        <taxon>Craniata</taxon>
        <taxon>Vertebrata</taxon>
        <taxon>Euteleostomi</taxon>
        <taxon>Archelosauria</taxon>
        <taxon>Archosauria</taxon>
        <taxon>Dinosauria</taxon>
        <taxon>Saurischia</taxon>
        <taxon>Theropoda</taxon>
        <taxon>Coelurosauria</taxon>
        <taxon>Aves</taxon>
        <taxon>Neognathae</taxon>
        <taxon>Neoaves</taxon>
        <taxon>Telluraves</taxon>
        <taxon>Australaves</taxon>
        <taxon>Passeriformes</taxon>
        <taxon>Eurylaimidae</taxon>
        <taxon>Serilophus</taxon>
    </lineage>
</organism>
<dbReference type="InterPro" id="IPR040034">
    <property type="entry name" value="CENP-H"/>
</dbReference>
<sequence>PDEAAAHGLQRGHKERANQDLQGDKEDLEVSFWHKMLALQRIQLMDSLRSKADQNDNGSCLILETLNHIVLLGQKIIKSQKQVREKEQRLIDLKRKRLSLKRAAGQKLQRIQAIIQNQKNEEASMNLDKTKMNENFKKESELTAVIENVFQIIIIGSRINWAEDSSLKATLLQFEKKGQLQ</sequence>
<keyword evidence="3" id="KW-0158">Chromosome</keyword>
<evidence type="ECO:0000256" key="2">
    <source>
        <dbReference type="ARBA" id="ARBA00004629"/>
    </source>
</evidence>
<feature type="non-terminal residue" evidence="11">
    <location>
        <position position="181"/>
    </location>
</feature>
<keyword evidence="8" id="KW-0175">Coiled coil</keyword>
<evidence type="ECO:0000256" key="8">
    <source>
        <dbReference type="SAM" id="Coils"/>
    </source>
</evidence>
<evidence type="ECO:0000256" key="6">
    <source>
        <dbReference type="ARBA" id="ARBA00023328"/>
    </source>
</evidence>
<accession>A0A7L1CYG9</accession>
<comment type="caution">
    <text evidence="11">The sequence shown here is derived from an EMBL/GenBank/DDBJ whole genome shotgun (WGS) entry which is preliminary data.</text>
</comment>
<dbReference type="EMBL" id="VXBA01002509">
    <property type="protein sequence ID" value="NXM70719.1"/>
    <property type="molecule type" value="Genomic_DNA"/>
</dbReference>
<dbReference type="OrthoDB" id="2274804at2759"/>
<name>A0A7L1CYG9_9PASS</name>
<dbReference type="PANTHER" id="PTHR48122">
    <property type="entry name" value="CENTROMERE PROTEIN H"/>
    <property type="match status" value="1"/>
</dbReference>
<protein>
    <submittedName>
        <fullName evidence="11">CENPH protein</fullName>
    </submittedName>
</protein>
<keyword evidence="6" id="KW-0137">Centromere</keyword>
<comment type="similarity">
    <text evidence="7">Belongs to the CENP-H/MCM16 family.</text>
</comment>
<evidence type="ECO:0000256" key="4">
    <source>
        <dbReference type="ARBA" id="ARBA00022838"/>
    </source>
</evidence>
<dbReference type="Pfam" id="PF05837">
    <property type="entry name" value="CENP-H"/>
    <property type="match status" value="1"/>
</dbReference>
<dbReference type="AlphaFoldDB" id="A0A7L1CYG9"/>
<evidence type="ECO:0000256" key="5">
    <source>
        <dbReference type="ARBA" id="ARBA00023242"/>
    </source>
</evidence>
<dbReference type="GO" id="GO:0007052">
    <property type="term" value="P:mitotic spindle organization"/>
    <property type="evidence" value="ECO:0007669"/>
    <property type="project" value="TreeGrafter"/>
</dbReference>
<keyword evidence="4" id="KW-0995">Kinetochore</keyword>
<evidence type="ECO:0000259" key="10">
    <source>
        <dbReference type="Pfam" id="PF05837"/>
    </source>
</evidence>
<proteinExistence type="inferred from homology"/>
<dbReference type="GO" id="GO:0051382">
    <property type="term" value="P:kinetochore assembly"/>
    <property type="evidence" value="ECO:0007669"/>
    <property type="project" value="InterPro"/>
</dbReference>
<feature type="coiled-coil region" evidence="8">
    <location>
        <begin position="76"/>
        <end position="121"/>
    </location>
</feature>
<dbReference type="GO" id="GO:0043515">
    <property type="term" value="F:kinetochore binding"/>
    <property type="evidence" value="ECO:0007669"/>
    <property type="project" value="TreeGrafter"/>
</dbReference>
<dbReference type="PANTHER" id="PTHR48122:SF1">
    <property type="entry name" value="CENTROMERE PROTEIN H"/>
    <property type="match status" value="1"/>
</dbReference>
<feature type="region of interest" description="Disordered" evidence="9">
    <location>
        <begin position="1"/>
        <end position="21"/>
    </location>
</feature>
<feature type="domain" description="Centromere protein H C-terminal" evidence="10">
    <location>
        <begin position="18"/>
        <end position="173"/>
    </location>
</feature>
<keyword evidence="12" id="KW-1185">Reference proteome</keyword>
<dbReference type="GO" id="GO:0007059">
    <property type="term" value="P:chromosome segregation"/>
    <property type="evidence" value="ECO:0007669"/>
    <property type="project" value="TreeGrafter"/>
</dbReference>
<feature type="non-terminal residue" evidence="11">
    <location>
        <position position="1"/>
    </location>
</feature>
<gene>
    <name evidence="11" type="primary">Cenph</name>
    <name evidence="11" type="ORF">SERLUN_R14565</name>
</gene>
<evidence type="ECO:0000256" key="9">
    <source>
        <dbReference type="SAM" id="MobiDB-lite"/>
    </source>
</evidence>
<dbReference type="InterPro" id="IPR008426">
    <property type="entry name" value="CENP-H_C"/>
</dbReference>
<evidence type="ECO:0000256" key="3">
    <source>
        <dbReference type="ARBA" id="ARBA00022454"/>
    </source>
</evidence>
<dbReference type="GO" id="GO:0000776">
    <property type="term" value="C:kinetochore"/>
    <property type="evidence" value="ECO:0007669"/>
    <property type="project" value="UniProtKB-KW"/>
</dbReference>
<dbReference type="Proteomes" id="UP000553648">
    <property type="component" value="Unassembled WGS sequence"/>
</dbReference>
<evidence type="ECO:0000256" key="7">
    <source>
        <dbReference type="ARBA" id="ARBA00025735"/>
    </source>
</evidence>
<evidence type="ECO:0000313" key="12">
    <source>
        <dbReference type="Proteomes" id="UP000553648"/>
    </source>
</evidence>
<evidence type="ECO:0000313" key="11">
    <source>
        <dbReference type="EMBL" id="NXM70719.1"/>
    </source>
</evidence>
<comment type="subcellular location">
    <subcellularLocation>
        <location evidence="2">Chromosome</location>
        <location evidence="2">Centromere</location>
        <location evidence="2">Kinetochore</location>
    </subcellularLocation>
    <subcellularLocation>
        <location evidence="1">Nucleus</location>
    </subcellularLocation>
</comment>
<evidence type="ECO:0000256" key="1">
    <source>
        <dbReference type="ARBA" id="ARBA00004123"/>
    </source>
</evidence>
<reference evidence="11 12" key="1">
    <citation type="submission" date="2019-09" db="EMBL/GenBank/DDBJ databases">
        <title>Bird 10,000 Genomes (B10K) Project - Family phase.</title>
        <authorList>
            <person name="Zhang G."/>
        </authorList>
    </citation>
    <scope>NUCLEOTIDE SEQUENCE [LARGE SCALE GENOMIC DNA]</scope>
    <source>
        <strain evidence="11">B10K-DU-002-03</strain>
        <tissue evidence="11">Muscle</tissue>
    </source>
</reference>